<reference evidence="9 10" key="1">
    <citation type="submission" date="2021-06" db="EMBL/GenBank/DDBJ databases">
        <authorList>
            <person name="Palmer J.M."/>
        </authorList>
    </citation>
    <scope>NUCLEOTIDE SEQUENCE [LARGE SCALE GENOMIC DNA]</scope>
    <source>
        <strain evidence="9 10">AS_MEX2019</strain>
        <tissue evidence="9">Muscle</tissue>
    </source>
</reference>
<dbReference type="Pfam" id="PF12780">
    <property type="entry name" value="AAA_8"/>
    <property type="match status" value="1"/>
</dbReference>
<dbReference type="InterPro" id="IPR027417">
    <property type="entry name" value="P-loop_NTPase"/>
</dbReference>
<dbReference type="InterPro" id="IPR041589">
    <property type="entry name" value="DNAH3_AAA_lid_1"/>
</dbReference>
<dbReference type="Gene3D" id="1.20.920.30">
    <property type="match status" value="1"/>
</dbReference>
<keyword evidence="10" id="KW-1185">Reference proteome</keyword>
<dbReference type="EMBL" id="JAHRIP010000772">
    <property type="protein sequence ID" value="MEQ2279729.1"/>
    <property type="molecule type" value="Genomic_DNA"/>
</dbReference>
<evidence type="ECO:0000259" key="8">
    <source>
        <dbReference type="Pfam" id="PF17857"/>
    </source>
</evidence>
<dbReference type="Gene3D" id="3.40.50.300">
    <property type="entry name" value="P-loop containing nucleotide triphosphate hydrolases"/>
    <property type="match status" value="3"/>
</dbReference>
<feature type="coiled-coil region" evidence="2">
    <location>
        <begin position="964"/>
        <end position="998"/>
    </location>
</feature>
<dbReference type="Pfam" id="PF12775">
    <property type="entry name" value="AAA_7"/>
    <property type="match status" value="1"/>
</dbReference>
<dbReference type="Pfam" id="PF17852">
    <property type="entry name" value="Dynein_AAA_lid"/>
    <property type="match status" value="1"/>
</dbReference>
<evidence type="ECO:0000256" key="2">
    <source>
        <dbReference type="SAM" id="Coils"/>
    </source>
</evidence>
<comment type="similarity">
    <text evidence="1">Belongs to the dynein heavy chain family.</text>
</comment>
<feature type="domain" description="Dynein heavy chain coiled coil stalk" evidence="4">
    <location>
        <begin position="956"/>
        <end position="1284"/>
    </location>
</feature>
<dbReference type="Pfam" id="PF12781">
    <property type="entry name" value="AAA_9"/>
    <property type="match status" value="1"/>
</dbReference>
<sequence length="1529" mass="174393">MELRRSCLQVTPFTVTKVIQLYETKNSLHSSMLVGKTGSAKSVTWRTLQQALTALNQKGEPGFNQVQAYPLNPKSMSLGELYGKYDLPTNEWTDGVLSSLMRSACADEKPDEKWIVFDGPVDALWIESMNSVMDDNKVLTLINGERISMPEEVSLLFEVENLAMASPATISRCGMVYNDYVDLGWKPFVQSWLEKRHKAEVEHLKKAFDKFLEPTLNFKKTHCKELICITELNGVASLCRLYDSLATPINGVNASDTENLGRVVELWFTFSLIWSICASVDEDGRKKVDDLLRSIDVTFPVKETVYEYYVDPKHKSWVPFEDQLPKSWHYNASAPFHKIMVPTVDTVRYNLLVQTLVLNQHPVLLTGPVGTGKTSVAQNVLQGLDKKWTALTINMSAQMTSNNIQAIIESRTEKRTKGVFFPAGGKQMLCFLDDLNMPAHDLFGSQPPLELMRFWIDYGFWYDRQKQTPKYVKDMFLLASMGPPGGGRTQISARFQSTFNLINMTFPNESQIKSIFGTMINQKLLLFNEEVKLVGETVTQATLELYNAVCVEFLPTPAKIHYLFNLRDISKVFQGLLRAHPDYQDTQNGITRLWIHECFRVFSDRLVNQSDMNTFIALLEEKLASLFNITFHCICPNKQPPIFGDFMNDSSAYEDIVDVKNLKKFMETQLDDYNLTPGVVPMSLVLFRDAIQHITRVVRVISQLRGNMLLIGIGGSGRQSLSTIAAFICEYQVFQVEVTKQYRKQEFREDIKKLYRLAGVDNKPTMFLFNDTQIVDESFLEDINNILSSGEVPNLYKQDEFVEVCNALSEFARKDKVAETPDSLFSYLIERVRNNLHIVFCMSPVGELFRNRILQYPAIVSCTTIDWFSEWPKDALLEVAERYLDGLDLGSLEGIHRKVASIFVTTHQSVAQVSQRMKVELKRNNYVTPTNYLELVSGYKKLLTEKRRELGEQVSKLRNGLFKISDTREKVEAMTLDLEEAKKQVVEFQKQCDQYLSSILKQKGEADEQQRRVGENSKKIRAEELQCKAMAENAQMELDKALPALEEALKALESLNKKDMTEIKSYGRPPALVETVMHAVMTLLGKEPTWAEAKRQLGEPNFIKTLINFDKDNISDRVLKRIGQYCRQGDFQPEIIGKVSLAAKSLCMWVRVMEVYGRIYRDVEPKRAQLNAATCQLAEKEAALADAQKKLQEVAEKLNELQKQHAEKLAMKESLRKKSREMEVKLDRADKLVTGLAGERVRWEERVTGLEENMGYLVGDCLLAASFLSYMGPFLSNYRDELLAIWMKEVLGSQIQCAPEFSFAEFLSKPTVVRNWNIHGLLSDAFSTENGLIITRGNRWPLIVDPQGQALKWIKNMEMERGLKLIDFQMPDYLRVLENAIQFGNPVLLQNVQEELDPFLNPVLNKSLTCIGGRLLLKLVDKEVEYNPEFRFYITTKLSNPHYTPEISSKTTIVNFAVKEQGLEAQLLGIVVRKERPELEQQKESLVISIAAGKKGLQDLEDEILKFVPPTLSLTFLRLCTEDKSLSDI</sequence>
<evidence type="ECO:0000259" key="6">
    <source>
        <dbReference type="Pfam" id="PF12781"/>
    </source>
</evidence>
<feature type="coiled-coil region" evidence="2">
    <location>
        <begin position="1170"/>
        <end position="1232"/>
    </location>
</feature>
<feature type="domain" description="ATPase dynein-related AAA" evidence="3">
    <location>
        <begin position="32"/>
        <end position="173"/>
    </location>
</feature>
<dbReference type="InterPro" id="IPR011704">
    <property type="entry name" value="ATPase_dyneun-rel_AAA"/>
</dbReference>
<feature type="domain" description="Dynein heavy chain ATP-binding dynein motor region" evidence="6">
    <location>
        <begin position="1314"/>
        <end position="1506"/>
    </location>
</feature>
<organism evidence="9 10">
    <name type="scientific">Ameca splendens</name>
    <dbReference type="NCBI Taxonomy" id="208324"/>
    <lineage>
        <taxon>Eukaryota</taxon>
        <taxon>Metazoa</taxon>
        <taxon>Chordata</taxon>
        <taxon>Craniata</taxon>
        <taxon>Vertebrata</taxon>
        <taxon>Euteleostomi</taxon>
        <taxon>Actinopterygii</taxon>
        <taxon>Neopterygii</taxon>
        <taxon>Teleostei</taxon>
        <taxon>Neoteleostei</taxon>
        <taxon>Acanthomorphata</taxon>
        <taxon>Ovalentaria</taxon>
        <taxon>Atherinomorphae</taxon>
        <taxon>Cyprinodontiformes</taxon>
        <taxon>Goodeidae</taxon>
        <taxon>Ameca</taxon>
    </lineage>
</organism>
<dbReference type="SUPFAM" id="SSF52540">
    <property type="entry name" value="P-loop containing nucleoside triphosphate hydrolases"/>
    <property type="match status" value="3"/>
</dbReference>
<dbReference type="InterPro" id="IPR041466">
    <property type="entry name" value="Dynein_AAA5_ext"/>
</dbReference>
<dbReference type="PANTHER" id="PTHR46961:SF8">
    <property type="entry name" value="DYNEIN AXONEMAL HEAVY CHAIN 7"/>
    <property type="match status" value="1"/>
</dbReference>
<dbReference type="Proteomes" id="UP001469553">
    <property type="component" value="Unassembled WGS sequence"/>
</dbReference>
<comment type="caution">
    <text evidence="9">The sequence shown here is derived from an EMBL/GenBank/DDBJ whole genome shotgun (WGS) entry which is preliminary data.</text>
</comment>
<dbReference type="InterPro" id="IPR035706">
    <property type="entry name" value="AAA_9"/>
</dbReference>
<dbReference type="InterPro" id="IPR024743">
    <property type="entry name" value="Dynein_HC_stalk"/>
</dbReference>
<evidence type="ECO:0000259" key="7">
    <source>
        <dbReference type="Pfam" id="PF17852"/>
    </source>
</evidence>
<dbReference type="Gene3D" id="1.20.920.20">
    <property type="match status" value="1"/>
</dbReference>
<accession>A0ABV0XE44</accession>
<name>A0ABV0XE44_9TELE</name>
<evidence type="ECO:0000313" key="10">
    <source>
        <dbReference type="Proteomes" id="UP001469553"/>
    </source>
</evidence>
<protein>
    <submittedName>
        <fullName evidence="9">Dynein heavy chain 2, axonemal</fullName>
    </submittedName>
</protein>
<dbReference type="Pfam" id="PF12777">
    <property type="entry name" value="MT"/>
    <property type="match status" value="1"/>
</dbReference>
<keyword evidence="2" id="KW-0175">Coiled coil</keyword>
<gene>
    <name evidence="9" type="primary">DNAH2_1</name>
    <name evidence="9" type="ORF">AMECASPLE_012346</name>
</gene>
<feature type="domain" description="Dynein heavy chain 3 AAA+ lid" evidence="8">
    <location>
        <begin position="540"/>
        <end position="625"/>
    </location>
</feature>
<feature type="domain" description="Dynein heavy chain AAA 5 extension" evidence="7">
    <location>
        <begin position="204"/>
        <end position="322"/>
    </location>
</feature>
<dbReference type="InterPro" id="IPR026983">
    <property type="entry name" value="DHC"/>
</dbReference>
<proteinExistence type="inferred from homology"/>
<evidence type="ECO:0000259" key="3">
    <source>
        <dbReference type="Pfam" id="PF07728"/>
    </source>
</evidence>
<dbReference type="Gene3D" id="1.10.472.130">
    <property type="match status" value="1"/>
</dbReference>
<dbReference type="Pfam" id="PF07728">
    <property type="entry name" value="AAA_5"/>
    <property type="match status" value="1"/>
</dbReference>
<dbReference type="InterPro" id="IPR024317">
    <property type="entry name" value="Dynein_heavy_chain_D4_dom"/>
</dbReference>
<evidence type="ECO:0000259" key="4">
    <source>
        <dbReference type="Pfam" id="PF12777"/>
    </source>
</evidence>
<evidence type="ECO:0000259" key="5">
    <source>
        <dbReference type="Pfam" id="PF12780"/>
    </source>
</evidence>
<dbReference type="Pfam" id="PF17857">
    <property type="entry name" value="AAA_lid_1"/>
    <property type="match status" value="1"/>
</dbReference>
<dbReference type="PANTHER" id="PTHR46961">
    <property type="entry name" value="DYNEIN HEAVY CHAIN 1, AXONEMAL-LIKE PROTEIN"/>
    <property type="match status" value="1"/>
</dbReference>
<feature type="domain" description="Dynein heavy chain AAA module D4" evidence="5">
    <location>
        <begin position="682"/>
        <end position="942"/>
    </location>
</feature>
<evidence type="ECO:0000256" key="1">
    <source>
        <dbReference type="ARBA" id="ARBA00008887"/>
    </source>
</evidence>
<evidence type="ECO:0000313" key="9">
    <source>
        <dbReference type="EMBL" id="MEQ2279729.1"/>
    </source>
</evidence>